<dbReference type="EnsemblMetazoa" id="PHUM090350-RA">
    <property type="protein sequence ID" value="PHUM090350-PA"/>
    <property type="gene ID" value="PHUM090350"/>
</dbReference>
<feature type="domain" description="Apple" evidence="2">
    <location>
        <begin position="11"/>
        <end position="96"/>
    </location>
</feature>
<feature type="compositionally biased region" description="Gly residues" evidence="1">
    <location>
        <begin position="298"/>
        <end position="308"/>
    </location>
</feature>
<dbReference type="PROSITE" id="PS50948">
    <property type="entry name" value="PAN"/>
    <property type="match status" value="3"/>
</dbReference>
<dbReference type="KEGG" id="phu:Phum_PHUM090350"/>
<feature type="compositionally biased region" description="Polar residues" evidence="1">
    <location>
        <begin position="866"/>
        <end position="875"/>
    </location>
</feature>
<organism>
    <name type="scientific">Pediculus humanus subsp. corporis</name>
    <name type="common">Body louse</name>
    <dbReference type="NCBI Taxonomy" id="121224"/>
    <lineage>
        <taxon>Eukaryota</taxon>
        <taxon>Metazoa</taxon>
        <taxon>Ecdysozoa</taxon>
        <taxon>Arthropoda</taxon>
        <taxon>Hexapoda</taxon>
        <taxon>Insecta</taxon>
        <taxon>Pterygota</taxon>
        <taxon>Neoptera</taxon>
        <taxon>Paraneoptera</taxon>
        <taxon>Psocodea</taxon>
        <taxon>Troctomorpha</taxon>
        <taxon>Phthiraptera</taxon>
        <taxon>Anoplura</taxon>
        <taxon>Pediculidae</taxon>
        <taxon>Pediculus</taxon>
    </lineage>
</organism>
<dbReference type="CTD" id="8237971"/>
<dbReference type="RefSeq" id="XP_002423863.1">
    <property type="nucleotide sequence ID" value="XM_002423818.1"/>
</dbReference>
<evidence type="ECO:0000259" key="2">
    <source>
        <dbReference type="PROSITE" id="PS50948"/>
    </source>
</evidence>
<feature type="compositionally biased region" description="Low complexity" evidence="1">
    <location>
        <begin position="1384"/>
        <end position="1395"/>
    </location>
</feature>
<reference evidence="3" key="2">
    <citation type="submission" date="2007-04" db="EMBL/GenBank/DDBJ databases">
        <title>The genome of the human body louse.</title>
        <authorList>
            <consortium name="The Human Body Louse Genome Consortium"/>
            <person name="Kirkness E."/>
            <person name="Walenz B."/>
            <person name="Hass B."/>
            <person name="Bruggner R."/>
            <person name="Strausberg R."/>
        </authorList>
    </citation>
    <scope>NUCLEOTIDE SEQUENCE</scope>
    <source>
        <strain evidence="3">USDA</strain>
    </source>
</reference>
<dbReference type="Proteomes" id="UP000009046">
    <property type="component" value="Unassembled WGS sequence"/>
</dbReference>
<evidence type="ECO:0000313" key="4">
    <source>
        <dbReference type="EnsemblMetazoa" id="PHUM090350-PA"/>
    </source>
</evidence>
<feature type="compositionally biased region" description="Gly residues" evidence="1">
    <location>
        <begin position="496"/>
        <end position="513"/>
    </location>
</feature>
<feature type="compositionally biased region" description="Basic and acidic residues" evidence="1">
    <location>
        <begin position="1357"/>
        <end position="1366"/>
    </location>
</feature>
<feature type="domain" description="Apple" evidence="2">
    <location>
        <begin position="1007"/>
        <end position="1093"/>
    </location>
</feature>
<feature type="compositionally biased region" description="Polar residues" evidence="1">
    <location>
        <begin position="773"/>
        <end position="818"/>
    </location>
</feature>
<dbReference type="eggNOG" id="ENOG502QTPZ">
    <property type="taxonomic scope" value="Eukaryota"/>
</dbReference>
<feature type="compositionally biased region" description="Polar residues" evidence="1">
    <location>
        <begin position="598"/>
        <end position="610"/>
    </location>
</feature>
<dbReference type="OrthoDB" id="5418055at2759"/>
<dbReference type="GO" id="GO:0009653">
    <property type="term" value="P:anatomical structure morphogenesis"/>
    <property type="evidence" value="ECO:0007669"/>
    <property type="project" value="TreeGrafter"/>
</dbReference>
<feature type="domain" description="Apple" evidence="2">
    <location>
        <begin position="911"/>
        <end position="996"/>
    </location>
</feature>
<dbReference type="EMBL" id="AAZO01001078">
    <property type="status" value="NOT_ANNOTATED_CDS"/>
    <property type="molecule type" value="Genomic_DNA"/>
</dbReference>
<dbReference type="FunCoup" id="E0VCL9">
    <property type="interactions" value="24"/>
</dbReference>
<feature type="compositionally biased region" description="Low complexity" evidence="1">
    <location>
        <begin position="471"/>
        <end position="480"/>
    </location>
</feature>
<reference evidence="4" key="3">
    <citation type="submission" date="2020-05" db="UniProtKB">
        <authorList>
            <consortium name="EnsemblMetazoa"/>
        </authorList>
    </citation>
    <scope>IDENTIFICATION</scope>
    <source>
        <strain evidence="4">USDA</strain>
    </source>
</reference>
<dbReference type="PANTHER" id="PTHR47327:SF13">
    <property type="entry name" value="APPLE DOMAIN-CONTAINING PROTEIN"/>
    <property type="match status" value="1"/>
</dbReference>
<feature type="region of interest" description="Disordered" evidence="1">
    <location>
        <begin position="215"/>
        <end position="636"/>
    </location>
</feature>
<evidence type="ECO:0000256" key="1">
    <source>
        <dbReference type="SAM" id="MobiDB-lite"/>
    </source>
</evidence>
<feature type="compositionally biased region" description="Gly residues" evidence="1">
    <location>
        <begin position="250"/>
        <end position="266"/>
    </location>
</feature>
<dbReference type="VEuPathDB" id="VectorBase:PHUM090350"/>
<accession>E0VCL9</accession>
<dbReference type="EMBL" id="DS235059">
    <property type="protein sequence ID" value="EEB11125.1"/>
    <property type="molecule type" value="Genomic_DNA"/>
</dbReference>
<feature type="compositionally biased region" description="Gly residues" evidence="1">
    <location>
        <begin position="218"/>
        <end position="239"/>
    </location>
</feature>
<feature type="compositionally biased region" description="Gly residues" evidence="1">
    <location>
        <begin position="611"/>
        <end position="620"/>
    </location>
</feature>
<dbReference type="SUPFAM" id="SSF57414">
    <property type="entry name" value="Hairpin loop containing domain-like"/>
    <property type="match status" value="2"/>
</dbReference>
<feature type="compositionally biased region" description="Gly residues" evidence="1">
    <location>
        <begin position="405"/>
        <end position="422"/>
    </location>
</feature>
<evidence type="ECO:0000313" key="3">
    <source>
        <dbReference type="EMBL" id="EEB11125.1"/>
    </source>
</evidence>
<dbReference type="Pfam" id="PF00024">
    <property type="entry name" value="PAN_1"/>
    <property type="match status" value="1"/>
</dbReference>
<feature type="compositionally biased region" description="Gly residues" evidence="1">
    <location>
        <begin position="433"/>
        <end position="453"/>
    </location>
</feature>
<dbReference type="HOGENOM" id="CLU_250424_0_0_1"/>
<feature type="region of interest" description="Disordered" evidence="1">
    <location>
        <begin position="1338"/>
        <end position="1406"/>
    </location>
</feature>
<gene>
    <name evidence="4" type="primary">8237971</name>
    <name evidence="3" type="ORF">Phum_PHUM090350</name>
</gene>
<feature type="compositionally biased region" description="Low complexity" evidence="1">
    <location>
        <begin position="323"/>
        <end position="338"/>
    </location>
</feature>
<dbReference type="GeneID" id="8237971"/>
<dbReference type="InParanoid" id="E0VCL9"/>
<dbReference type="PANTHER" id="PTHR47327">
    <property type="entry name" value="FI18240P1-RELATED"/>
    <property type="match status" value="1"/>
</dbReference>
<dbReference type="STRING" id="121224.E0VCL9"/>
<reference evidence="3" key="1">
    <citation type="submission" date="2007-04" db="EMBL/GenBank/DDBJ databases">
        <title>Annotation of Pediculus humanus corporis strain USDA.</title>
        <authorList>
            <person name="Kirkness E."/>
            <person name="Hannick L."/>
            <person name="Hass B."/>
            <person name="Bruggner R."/>
            <person name="Lawson D."/>
            <person name="Bidwell S."/>
            <person name="Joardar V."/>
            <person name="Caler E."/>
            <person name="Walenz B."/>
            <person name="Inman J."/>
            <person name="Schobel S."/>
            <person name="Galinsky K."/>
            <person name="Amedeo P."/>
            <person name="Strausberg R."/>
        </authorList>
    </citation>
    <scope>NUCLEOTIDE SEQUENCE</scope>
    <source>
        <strain evidence="3">USDA</strain>
    </source>
</reference>
<feature type="region of interest" description="Disordered" evidence="1">
    <location>
        <begin position="743"/>
        <end position="875"/>
    </location>
</feature>
<protein>
    <recommendedName>
        <fullName evidence="2">Apple domain-containing protein</fullName>
    </recommendedName>
</protein>
<feature type="compositionally biased region" description="Gly residues" evidence="1">
    <location>
        <begin position="357"/>
        <end position="371"/>
    </location>
</feature>
<dbReference type="SMART" id="SM00473">
    <property type="entry name" value="PAN_AP"/>
    <property type="match status" value="3"/>
</dbReference>
<dbReference type="InterPro" id="IPR052774">
    <property type="entry name" value="Celegans_DevNeuronal_Protein"/>
</dbReference>
<feature type="compositionally biased region" description="Polar residues" evidence="1">
    <location>
        <begin position="751"/>
        <end position="761"/>
    </location>
</feature>
<sequence length="1467" mass="158025">MNLFFIHVLACYRRVVSGKRLHERFIRHSLPCNSLEACQHQCSIEKRFDCQGFNIRLDLEGVGRGICELSSFTVGNLDQYGDFVYDPEFAYYERLYGIDSPNCGLLYHNIGRNEVVPNHQRVFGGPYYGGDSYGPWSTGFGTTNYGPWGDHGYGSGFYVSNNPSRGPTPSFQPEFFYSDKPYGRPYGYGDGSGGYGGISVGYNLGPSNYGRGPFNYGGSPGSTSGGPGSYEGGLSGPGRGQNNYPSGPGITNGGSGSYGGGPGGPYRGPDNYSGGSGGSNRGPDNYSGGPGDTNRGSSYGGGSSGPGRGPDNYPGGPGGLNRGPDYYPGGPSSSNGGPNNYGGGSSGPRGGANNYQGGSGNYPGGSGGPIRGPGNYPSGPGGTNRDPGSYGGSGGPIRGPENYPGGPGGINRGPGNYGGGSDGSYRGPDNYSGGPGGPNTGPGSYGGGSGGPSRGPDIYSGGSGSNRGPDNYQGGSNNYRGGSGGPNGGPDNYSSGPGGINRGSGSYGGGSSGSRGPDNYPGSPGATNGDSGNYRGGSGPYRGPDNYSGGSGPYRSPDNYSGGSGGSRRGPDNYPRGPDSPNRGPDSYRRGPGGPGGTSDNYPSDPSGNNRGPGFGGYRGDSGDPNRNPNYYAGDSNRYGIPNPYGTPGNYGGSGGYGGGFTNYRGGPVIYGGTGGSGNGPNNFEGPNRNFGVYGGVSIGSSSNYGNGFGTYGEITGGFRRNGYDSRNSGKVPTYIIIDADVNDRNREKNPNNYKTSTQNFKYLPPKIHNLSPKEQNTASFNFPSTPSNSLRNPNNFSTPSQYSPTISNNSPPQSTLGPQPIYTRPSPSTPPLPSKSNNLSPPIKDTTIRPHVYSTRPQELPSRPPSSYGNYPQTQLQPNYYVPNDYSTHRVFGSSRKFNDGFHVIENEVCFQRAHPGYRLDSTSIKKMFDAPSVLECEAMCTSSSFKCTGYSFRYSTGSGGAPPNCLLTDFSSLTLESDLFPDRSCDVYFKMSSCLNVERISSAECFLKVASNRKMDTNKIAKSLWVQGISECELACLNSGYFTCRTFSFRHGSRVIGESNENCFLSDWPVTAFSLEDFLFSPNHEIYERGSFGHGCELDVGTSYIGPGPPLKGYPEFNELWSVGDTWRHFTVSGWPCKIGTECTLNPLGGFWSCPVEGGTADQWDYCCRPKHACGYSRGYNYPWCYVGEAGPQQWRPCSEQYYPEFDNRFENKPAQGYIPHPAHSFEPHSDTRPWISGDDEYDFPIYWPISYLYSEPPPNETIYWEDDDEHVIDDDEYYFHHDHHHFADALEHHILEEEQEGEKYSEESPVIRFKPHGHKVPYPKVVVQKLDHSNNNIIKHHQDGNDDDDDDDDRDKKFKKTDSSLKVPISDVILEKYPKDNSNNNNNNNYNNETEKFNSRKRGISNVTDYKNITKQKHSEYKLPGLIKFVNDNETRERELKALKTSSRSPLEFSSRIKNFTSVK</sequence>
<evidence type="ECO:0000313" key="5">
    <source>
        <dbReference type="Proteomes" id="UP000009046"/>
    </source>
</evidence>
<dbReference type="InterPro" id="IPR003609">
    <property type="entry name" value="Pan_app"/>
</dbReference>
<dbReference type="CDD" id="cd01099">
    <property type="entry name" value="PAN_AP_HGF"/>
    <property type="match status" value="3"/>
</dbReference>
<keyword evidence="5" id="KW-1185">Reference proteome</keyword>
<name>E0VCL9_PEDHC</name>
<feature type="compositionally biased region" description="Gly residues" evidence="1">
    <location>
        <begin position="339"/>
        <end position="350"/>
    </location>
</feature>
<dbReference type="Gene3D" id="3.50.4.10">
    <property type="entry name" value="Hepatocyte Growth Factor"/>
    <property type="match status" value="2"/>
</dbReference>
<proteinExistence type="predicted"/>